<dbReference type="EMBL" id="MFNF01000017">
    <property type="protein sequence ID" value="OGH03346.1"/>
    <property type="molecule type" value="Genomic_DNA"/>
</dbReference>
<dbReference type="AlphaFoldDB" id="A0A1F6GYU6"/>
<proteinExistence type="predicted"/>
<gene>
    <name evidence="1" type="ORF">A2557_02360</name>
</gene>
<accession>A0A1F6GYU6</accession>
<sequence length="476" mass="52004">MAFTEKMDSLGLCYSEPGSETWDGPFYRSYHILSQVLSSLNSQTRLLEGEYDSISGQLKNLVVEFYEPVTGALTTQSFADTAVTISSTHELWFANLNTGLIEKITLQGYNALAHASNLFPVLYTGYYQATLPGNDPILAPGTTPFAHFLAPRSNPRLERTQGFKNVLINGNLDIWQRGTTFTATTAYAADRFMITAFGASVTVDRVAGYPPNGKSRYLMQLTGATGLTTVEVLQRIEASMTPMIRGLATYSAWIYNGGASSFTPSIRYCTPTVEDTFVAFNANTTKALQPCPPATWTKVKATIDLSAFTGLENGLEFALVLPDGSLGAGGLVKLGQMQLEEGPVATLIDLRCAKEELRLAQAFYFRFSTFPETKVALCRAMSASGLSFQGVFSTPVPMRLFLPHLTYGGTWQGYSRRPSDNNYVSYNVSLLSAYANVGNLVSVVMEFSAGNDYNINEPCFLKSGSNYAWIALDAEF</sequence>
<evidence type="ECO:0000313" key="2">
    <source>
        <dbReference type="Proteomes" id="UP000177583"/>
    </source>
</evidence>
<organism evidence="1 2">
    <name type="scientific">Candidatus Lambdaproteobacteria bacterium RIFOXYD2_FULL_56_26</name>
    <dbReference type="NCBI Taxonomy" id="1817773"/>
    <lineage>
        <taxon>Bacteria</taxon>
        <taxon>Pseudomonadati</taxon>
        <taxon>Pseudomonadota</taxon>
        <taxon>Candidatus Lambdaproteobacteria</taxon>
    </lineage>
</organism>
<name>A0A1F6GYU6_9PROT</name>
<reference evidence="1 2" key="1">
    <citation type="journal article" date="2016" name="Nat. Commun.">
        <title>Thousands of microbial genomes shed light on interconnected biogeochemical processes in an aquifer system.</title>
        <authorList>
            <person name="Anantharaman K."/>
            <person name="Brown C.T."/>
            <person name="Hug L.A."/>
            <person name="Sharon I."/>
            <person name="Castelle C.J."/>
            <person name="Probst A.J."/>
            <person name="Thomas B.C."/>
            <person name="Singh A."/>
            <person name="Wilkins M.J."/>
            <person name="Karaoz U."/>
            <person name="Brodie E.L."/>
            <person name="Williams K.H."/>
            <person name="Hubbard S.S."/>
            <person name="Banfield J.F."/>
        </authorList>
    </citation>
    <scope>NUCLEOTIDE SEQUENCE [LARGE SCALE GENOMIC DNA]</scope>
</reference>
<evidence type="ECO:0000313" key="1">
    <source>
        <dbReference type="EMBL" id="OGH03346.1"/>
    </source>
</evidence>
<comment type="caution">
    <text evidence="1">The sequence shown here is derived from an EMBL/GenBank/DDBJ whole genome shotgun (WGS) entry which is preliminary data.</text>
</comment>
<dbReference type="Proteomes" id="UP000177583">
    <property type="component" value="Unassembled WGS sequence"/>
</dbReference>
<protein>
    <submittedName>
        <fullName evidence="1">Uncharacterized protein</fullName>
    </submittedName>
</protein>